<evidence type="ECO:0000313" key="9">
    <source>
        <dbReference type="Proteomes" id="UP000320773"/>
    </source>
</evidence>
<dbReference type="Pfam" id="PF02562">
    <property type="entry name" value="PhoH"/>
    <property type="match status" value="1"/>
</dbReference>
<dbReference type="SUPFAM" id="SSF52540">
    <property type="entry name" value="P-loop containing nucleoside triphosphate hydrolases"/>
    <property type="match status" value="1"/>
</dbReference>
<dbReference type="PANTHER" id="PTHR30473">
    <property type="entry name" value="PROTEIN PHOH"/>
    <property type="match status" value="1"/>
</dbReference>
<dbReference type="Gene3D" id="3.40.50.300">
    <property type="entry name" value="P-loop containing nucleotide triphosphate hydrolases"/>
    <property type="match status" value="1"/>
</dbReference>
<gene>
    <name evidence="8" type="ORF">BC670_1770</name>
</gene>
<dbReference type="FunFam" id="3.40.50.300:FF:000013">
    <property type="entry name" value="PhoH family ATPase"/>
    <property type="match status" value="1"/>
</dbReference>
<evidence type="ECO:0000259" key="7">
    <source>
        <dbReference type="Pfam" id="PF02562"/>
    </source>
</evidence>
<dbReference type="GO" id="GO:0005524">
    <property type="term" value="F:ATP binding"/>
    <property type="evidence" value="ECO:0007669"/>
    <property type="project" value="UniProtKB-KW"/>
</dbReference>
<comment type="caution">
    <text evidence="8">The sequence shown here is derived from an EMBL/GenBank/DDBJ whole genome shotgun (WGS) entry which is preliminary data.</text>
</comment>
<keyword evidence="3" id="KW-0963">Cytoplasm</keyword>
<sequence length="323" mass="36629">MIKNSILLNEISIELTDITPKEFWGTQDIHLENIKQYFPKLKIIARGNTVKAFGEQEILEVFENRLHRLMVHFTRYNTIDANVIERVVLSDTNTEKRHEALDKILVHGVGGKLIKAITPNQQLLVDTLIKNDMVFAVGPAGTGKTYTGVAMAVKALKDKQVKRIILTRPAVEAGENLGFLPGDMKEKLDPYMQPLYDALRDMIPNEKLENYITKGIIQIAPLAFMRGRTLDNAFVILDEAQNTTHSQMKMFLTRMGKNAKFMITGDPGQVDLPRRTISGLKEALLVLKDIEGIGIIYLDDKDIVRHRLVKKVIEAYKQIENHD</sequence>
<evidence type="ECO:0000256" key="1">
    <source>
        <dbReference type="ARBA" id="ARBA00004496"/>
    </source>
</evidence>
<keyword evidence="5" id="KW-0067">ATP-binding</keyword>
<evidence type="ECO:0000256" key="5">
    <source>
        <dbReference type="ARBA" id="ARBA00022840"/>
    </source>
</evidence>
<proteinExistence type="inferred from homology"/>
<dbReference type="PANTHER" id="PTHR30473:SF1">
    <property type="entry name" value="PHOH-LIKE PROTEIN"/>
    <property type="match status" value="1"/>
</dbReference>
<dbReference type="Proteomes" id="UP000320773">
    <property type="component" value="Unassembled WGS sequence"/>
</dbReference>
<comment type="similarity">
    <text evidence="2">Belongs to the PhoH family.</text>
</comment>
<feature type="domain" description="PhoH-like protein" evidence="7">
    <location>
        <begin position="114"/>
        <end position="317"/>
    </location>
</feature>
<keyword evidence="4" id="KW-0547">Nucleotide-binding</keyword>
<accession>A0A543G496</accession>
<evidence type="ECO:0000256" key="2">
    <source>
        <dbReference type="ARBA" id="ARBA00010393"/>
    </source>
</evidence>
<organism evidence="8 9">
    <name type="scientific">Flavobacterium branchiophilum</name>
    <dbReference type="NCBI Taxonomy" id="55197"/>
    <lineage>
        <taxon>Bacteria</taxon>
        <taxon>Pseudomonadati</taxon>
        <taxon>Bacteroidota</taxon>
        <taxon>Flavobacteriia</taxon>
        <taxon>Flavobacteriales</taxon>
        <taxon>Flavobacteriaceae</taxon>
        <taxon>Flavobacterium</taxon>
    </lineage>
</organism>
<dbReference type="AlphaFoldDB" id="A0A543G496"/>
<protein>
    <recommendedName>
        <fullName evidence="6">PhoH-like protein</fullName>
    </recommendedName>
</protein>
<evidence type="ECO:0000256" key="4">
    <source>
        <dbReference type="ARBA" id="ARBA00022741"/>
    </source>
</evidence>
<evidence type="ECO:0000313" key="8">
    <source>
        <dbReference type="EMBL" id="TQM40855.1"/>
    </source>
</evidence>
<dbReference type="InterPro" id="IPR027417">
    <property type="entry name" value="P-loop_NTPase"/>
</dbReference>
<dbReference type="InterPro" id="IPR003714">
    <property type="entry name" value="PhoH"/>
</dbReference>
<dbReference type="GO" id="GO:0005829">
    <property type="term" value="C:cytosol"/>
    <property type="evidence" value="ECO:0007669"/>
    <property type="project" value="TreeGrafter"/>
</dbReference>
<dbReference type="EMBL" id="VFPJ01000001">
    <property type="protein sequence ID" value="TQM40855.1"/>
    <property type="molecule type" value="Genomic_DNA"/>
</dbReference>
<evidence type="ECO:0000256" key="3">
    <source>
        <dbReference type="ARBA" id="ARBA00022490"/>
    </source>
</evidence>
<comment type="subcellular location">
    <subcellularLocation>
        <location evidence="1">Cytoplasm</location>
    </subcellularLocation>
</comment>
<dbReference type="InterPro" id="IPR051451">
    <property type="entry name" value="PhoH2-like"/>
</dbReference>
<evidence type="ECO:0000256" key="6">
    <source>
        <dbReference type="ARBA" id="ARBA00039970"/>
    </source>
</evidence>
<reference evidence="8 9" key="1">
    <citation type="submission" date="2019-06" db="EMBL/GenBank/DDBJ databases">
        <title>Genomic Encyclopedia of Archaeal and Bacterial Type Strains, Phase II (KMG-II): from individual species to whole genera.</title>
        <authorList>
            <person name="Goeker M."/>
        </authorList>
    </citation>
    <scope>NUCLEOTIDE SEQUENCE [LARGE SCALE GENOMIC DNA]</scope>
    <source>
        <strain evidence="8 9">DSM 24789</strain>
    </source>
</reference>
<name>A0A543G496_9FLAO</name>